<reference evidence="2" key="1">
    <citation type="submission" date="2006-10" db="EMBL/GenBank/DDBJ databases">
        <title>Complete sequence of Solibacter usitatus Ellin6076.</title>
        <authorList>
            <consortium name="US DOE Joint Genome Institute"/>
            <person name="Copeland A."/>
            <person name="Lucas S."/>
            <person name="Lapidus A."/>
            <person name="Barry K."/>
            <person name="Detter J.C."/>
            <person name="Glavina del Rio T."/>
            <person name="Hammon N."/>
            <person name="Israni S."/>
            <person name="Dalin E."/>
            <person name="Tice H."/>
            <person name="Pitluck S."/>
            <person name="Thompson L.S."/>
            <person name="Brettin T."/>
            <person name="Bruce D."/>
            <person name="Han C."/>
            <person name="Tapia R."/>
            <person name="Gilna P."/>
            <person name="Schmutz J."/>
            <person name="Larimer F."/>
            <person name="Land M."/>
            <person name="Hauser L."/>
            <person name="Kyrpides N."/>
            <person name="Mikhailova N."/>
            <person name="Janssen P.H."/>
            <person name="Kuske C.R."/>
            <person name="Richardson P."/>
        </authorList>
    </citation>
    <scope>NUCLEOTIDE SEQUENCE</scope>
    <source>
        <strain evidence="2">Ellin6076</strain>
    </source>
</reference>
<protein>
    <submittedName>
        <fullName evidence="2">Uncharacterized protein</fullName>
    </submittedName>
</protein>
<dbReference type="AlphaFoldDB" id="Q027G9"/>
<dbReference type="eggNOG" id="ENOG5034795">
    <property type="taxonomic scope" value="Bacteria"/>
</dbReference>
<accession>Q027G9</accession>
<dbReference type="HOGENOM" id="CLU_472428_0_0_0"/>
<dbReference type="STRING" id="234267.Acid_1854"/>
<dbReference type="EMBL" id="CP000473">
    <property type="protein sequence ID" value="ABJ82844.1"/>
    <property type="molecule type" value="Genomic_DNA"/>
</dbReference>
<proteinExistence type="predicted"/>
<dbReference type="InParanoid" id="Q027G9"/>
<evidence type="ECO:0000256" key="1">
    <source>
        <dbReference type="SAM" id="MobiDB-lite"/>
    </source>
</evidence>
<feature type="region of interest" description="Disordered" evidence="1">
    <location>
        <begin position="107"/>
        <end position="142"/>
    </location>
</feature>
<sequence length="577" mass="60619">MALAPSRFVRLFVSSSSGPGFSSGTLFFGANEHQTTQKGISNRIAWCILTAGPDFSLEVAMRQRECLIALLIAVLMVGCRGTKNAGTGAAGRVNFAEAAKSPDAKTLPPNHQVFDPGTQPDVPSVPTTGTRRQAAPPAANPQPLRIRPCNVALFPCPFDGVAQGTFGSPPDPNSAVGAGDIVEVVNDQIQVTSRTGAVLCGGSITLQRLLRTTDSLTDPRVQFDNVNQRFSLSVTVGSPGASDTPAMHVAATETSDPCGSWFIYRLTFHGDVYPAGEFLDFPMLGQDQNALLISLRGCPKNNCSNANFTVFGIPKSTIYSGQHVEFDAFQVDSLTAPVTNAGQPLISSPASFFLAAVPGTGYKLYRLTNSGGSGASLSKTTISDAFSKPSRRVNQPGVSDTIDPSDGNITSFPYFDGAFIWFAHDADDDGFPTVRYGRVDPGKNTVETAFAFHSGSSDDFNPSIAVGFTPNGEKVFLNWVFTDTPAGTATTNVFAEGDAHLPLVQIAGPGTADATGGVVTGCGTKCRFGDYSSVSVDPGVAGCAFATQQYFATNGTWKTRITPIGQCESIVTNAPAR</sequence>
<name>Q027G9_SOLUE</name>
<gene>
    <name evidence="2" type="ordered locus">Acid_1854</name>
</gene>
<evidence type="ECO:0000313" key="2">
    <source>
        <dbReference type="EMBL" id="ABJ82844.1"/>
    </source>
</evidence>
<organism evidence="2">
    <name type="scientific">Solibacter usitatus (strain Ellin6076)</name>
    <dbReference type="NCBI Taxonomy" id="234267"/>
    <lineage>
        <taxon>Bacteria</taxon>
        <taxon>Pseudomonadati</taxon>
        <taxon>Acidobacteriota</taxon>
        <taxon>Terriglobia</taxon>
        <taxon>Bryobacterales</taxon>
        <taxon>Solibacteraceae</taxon>
        <taxon>Candidatus Solibacter</taxon>
    </lineage>
</organism>
<dbReference type="KEGG" id="sus:Acid_1854"/>
<feature type="compositionally biased region" description="Low complexity" evidence="1">
    <location>
        <begin position="133"/>
        <end position="142"/>
    </location>
</feature>